<gene>
    <name evidence="1" type="ORF">GLE_1951</name>
</gene>
<evidence type="ECO:0000313" key="2">
    <source>
        <dbReference type="Proteomes" id="UP000061569"/>
    </source>
</evidence>
<dbReference type="KEGG" id="lez:GLE_1951"/>
<protein>
    <submittedName>
        <fullName evidence="1">Uncharacterized protein</fullName>
    </submittedName>
</protein>
<dbReference type="STRING" id="69.GLE_1951"/>
<reference evidence="1 2" key="1">
    <citation type="submission" date="2015-11" db="EMBL/GenBank/DDBJ databases">
        <title>Genome sequences of Lysobacter enzymogenes strain C3 and Lysobacter antibioticus ATCC 29479.</title>
        <authorList>
            <person name="Kobayashi D.Y."/>
        </authorList>
    </citation>
    <scope>NUCLEOTIDE SEQUENCE [LARGE SCALE GENOMIC DNA]</scope>
    <source>
        <strain evidence="1 2">C3</strain>
    </source>
</reference>
<evidence type="ECO:0000313" key="1">
    <source>
        <dbReference type="EMBL" id="ALN57302.1"/>
    </source>
</evidence>
<dbReference type="PATRIC" id="fig|69.6.peg.1916"/>
<dbReference type="EMBL" id="CP013140">
    <property type="protein sequence ID" value="ALN57302.1"/>
    <property type="molecule type" value="Genomic_DNA"/>
</dbReference>
<sequence>MAEGGPAVASGLRWAGRFARQDARLCGSSVCRGRHTGRC</sequence>
<accession>A0A0S2DF82</accession>
<dbReference type="Proteomes" id="UP000061569">
    <property type="component" value="Chromosome"/>
</dbReference>
<organism evidence="1 2">
    <name type="scientific">Lysobacter enzymogenes</name>
    <dbReference type="NCBI Taxonomy" id="69"/>
    <lineage>
        <taxon>Bacteria</taxon>
        <taxon>Pseudomonadati</taxon>
        <taxon>Pseudomonadota</taxon>
        <taxon>Gammaproteobacteria</taxon>
        <taxon>Lysobacterales</taxon>
        <taxon>Lysobacteraceae</taxon>
        <taxon>Lysobacter</taxon>
    </lineage>
</organism>
<name>A0A0S2DF82_LYSEN</name>
<dbReference type="AlphaFoldDB" id="A0A0S2DF82"/>
<proteinExistence type="predicted"/>